<dbReference type="HOGENOM" id="CLU_026673_29_2_1"/>
<dbReference type="Proteomes" id="UP000011761">
    <property type="component" value="Unassembled WGS sequence"/>
</dbReference>
<reference evidence="3 4" key="1">
    <citation type="journal article" date="2012" name="PLoS Pathog.">
        <title>Diverse lifestyles and strategies of plant pathogenesis encoded in the genomes of eighteen Dothideomycetes fungi.</title>
        <authorList>
            <person name="Ohm R.A."/>
            <person name="Feau N."/>
            <person name="Henrissat B."/>
            <person name="Schoch C.L."/>
            <person name="Horwitz B.A."/>
            <person name="Barry K.W."/>
            <person name="Condon B.J."/>
            <person name="Copeland A.C."/>
            <person name="Dhillon B."/>
            <person name="Glaser F."/>
            <person name="Hesse C.N."/>
            <person name="Kosti I."/>
            <person name="LaButti K."/>
            <person name="Lindquist E.A."/>
            <person name="Lucas S."/>
            <person name="Salamov A.A."/>
            <person name="Bradshaw R.E."/>
            <person name="Ciuffetti L."/>
            <person name="Hamelin R.C."/>
            <person name="Kema G.H.J."/>
            <person name="Lawrence C."/>
            <person name="Scott J.A."/>
            <person name="Spatafora J.W."/>
            <person name="Turgeon B.G."/>
            <person name="de Wit P.J.G.M."/>
            <person name="Zhong S."/>
            <person name="Goodwin S.B."/>
            <person name="Grigoriev I.V."/>
        </authorList>
    </citation>
    <scope>NUCLEOTIDE SEQUENCE [LARGE SCALE GENOMIC DNA]</scope>
    <source>
        <strain evidence="3 4">UAMH 10762</strain>
    </source>
</reference>
<dbReference type="PANTHER" id="PTHR43205:SF19">
    <property type="entry name" value="ENOYL REDUCTASE (ER) DOMAIN-CONTAINING PROTEIN"/>
    <property type="match status" value="1"/>
</dbReference>
<protein>
    <recommendedName>
        <fullName evidence="2">Enoyl reductase (ER) domain-containing protein</fullName>
    </recommendedName>
</protein>
<gene>
    <name evidence="3" type="ORF">BAUCODRAFT_240194</name>
</gene>
<feature type="domain" description="Enoyl reductase (ER)" evidence="2">
    <location>
        <begin position="21"/>
        <end position="348"/>
    </location>
</feature>
<dbReference type="SUPFAM" id="SSF50129">
    <property type="entry name" value="GroES-like"/>
    <property type="match status" value="1"/>
</dbReference>
<accession>M2N3Z1</accession>
<evidence type="ECO:0000259" key="2">
    <source>
        <dbReference type="SMART" id="SM00829"/>
    </source>
</evidence>
<dbReference type="AlphaFoldDB" id="M2N3Z1"/>
<dbReference type="CDD" id="cd05288">
    <property type="entry name" value="PGDH"/>
    <property type="match status" value="1"/>
</dbReference>
<dbReference type="EMBL" id="KB445560">
    <property type="protein sequence ID" value="EMC93425.1"/>
    <property type="molecule type" value="Genomic_DNA"/>
</dbReference>
<dbReference type="InterPro" id="IPR036291">
    <property type="entry name" value="NAD(P)-bd_dom_sf"/>
</dbReference>
<dbReference type="Gene3D" id="3.40.50.720">
    <property type="entry name" value="NAD(P)-binding Rossmann-like Domain"/>
    <property type="match status" value="1"/>
</dbReference>
<dbReference type="InterPro" id="IPR045010">
    <property type="entry name" value="MDR_fam"/>
</dbReference>
<keyword evidence="4" id="KW-1185">Reference proteome</keyword>
<dbReference type="OMA" id="DKVMGMT"/>
<organism evidence="3 4">
    <name type="scientific">Baudoinia panamericana (strain UAMH 10762)</name>
    <name type="common">Angels' share fungus</name>
    <name type="synonym">Baudoinia compniacensis (strain UAMH 10762)</name>
    <dbReference type="NCBI Taxonomy" id="717646"/>
    <lineage>
        <taxon>Eukaryota</taxon>
        <taxon>Fungi</taxon>
        <taxon>Dikarya</taxon>
        <taxon>Ascomycota</taxon>
        <taxon>Pezizomycotina</taxon>
        <taxon>Dothideomycetes</taxon>
        <taxon>Dothideomycetidae</taxon>
        <taxon>Mycosphaerellales</taxon>
        <taxon>Teratosphaeriaceae</taxon>
        <taxon>Baudoinia</taxon>
    </lineage>
</organism>
<dbReference type="KEGG" id="bcom:BAUCODRAFT_240194"/>
<sequence>MVQTRQWLLANKPTDLPELDGPNATFKLTTTDLPGAKDDEVLVKALYLSNDPAQRGWISRDIKPERLYTQPVKEGTAMHARALCEIVESKSQRYKKGDWCLASTGWSEYAVVPANQVQPAPELPGGMSRTHYLGALGFTGLTAWFGLTEVAKITKDDIVVVSGAAGATGSMCVQIAKKIVGCKKVIGFAGSEGKCKYVEKIGADVCLNYKNSSFARDVEKATPGPDGFATVFFDNVGGEQLDLMLTRMARDGRIAACGAISAYNTAPERTTGLKNWFEVITMRLHISGFIVLDYISQFPKAREVFTQALKEGKLQIDEGEHIVNGGFDDIPKIWMQLFSGRNIGKLVTALQ</sequence>
<dbReference type="SUPFAM" id="SSF51735">
    <property type="entry name" value="NAD(P)-binding Rossmann-fold domains"/>
    <property type="match status" value="1"/>
</dbReference>
<proteinExistence type="predicted"/>
<dbReference type="Pfam" id="PF00107">
    <property type="entry name" value="ADH_zinc_N"/>
    <property type="match status" value="1"/>
</dbReference>
<dbReference type="InterPro" id="IPR041694">
    <property type="entry name" value="ADH_N_2"/>
</dbReference>
<dbReference type="eggNOG" id="KOG1196">
    <property type="taxonomic scope" value="Eukaryota"/>
</dbReference>
<dbReference type="InterPro" id="IPR020843">
    <property type="entry name" value="ER"/>
</dbReference>
<keyword evidence="1" id="KW-0560">Oxidoreductase</keyword>
<dbReference type="GeneID" id="19110120"/>
<dbReference type="InterPro" id="IPR011032">
    <property type="entry name" value="GroES-like_sf"/>
</dbReference>
<evidence type="ECO:0000313" key="4">
    <source>
        <dbReference type="Proteomes" id="UP000011761"/>
    </source>
</evidence>
<dbReference type="Gene3D" id="3.90.180.10">
    <property type="entry name" value="Medium-chain alcohol dehydrogenases, catalytic domain"/>
    <property type="match status" value="1"/>
</dbReference>
<dbReference type="Pfam" id="PF16884">
    <property type="entry name" value="ADH_N_2"/>
    <property type="match status" value="1"/>
</dbReference>
<dbReference type="GO" id="GO:0016628">
    <property type="term" value="F:oxidoreductase activity, acting on the CH-CH group of donors, NAD or NADP as acceptor"/>
    <property type="evidence" value="ECO:0007669"/>
    <property type="project" value="InterPro"/>
</dbReference>
<dbReference type="InterPro" id="IPR013149">
    <property type="entry name" value="ADH-like_C"/>
</dbReference>
<dbReference type="PANTHER" id="PTHR43205">
    <property type="entry name" value="PROSTAGLANDIN REDUCTASE"/>
    <property type="match status" value="1"/>
</dbReference>
<evidence type="ECO:0000256" key="1">
    <source>
        <dbReference type="ARBA" id="ARBA00023002"/>
    </source>
</evidence>
<name>M2N3Z1_BAUPA</name>
<dbReference type="RefSeq" id="XP_007679582.1">
    <property type="nucleotide sequence ID" value="XM_007681392.1"/>
</dbReference>
<dbReference type="FunFam" id="3.40.50.720:FF:000121">
    <property type="entry name" value="Prostaglandin reductase 2"/>
    <property type="match status" value="1"/>
</dbReference>
<evidence type="ECO:0000313" key="3">
    <source>
        <dbReference type="EMBL" id="EMC93425.1"/>
    </source>
</evidence>
<dbReference type="SMART" id="SM00829">
    <property type="entry name" value="PKS_ER"/>
    <property type="match status" value="1"/>
</dbReference>
<dbReference type="OrthoDB" id="809632at2759"/>